<proteinExistence type="predicted"/>
<dbReference type="InterPro" id="IPR028082">
    <property type="entry name" value="Peripla_BP_I"/>
</dbReference>
<dbReference type="InterPro" id="IPR010982">
    <property type="entry name" value="Lambda_DNA-bd_dom_sf"/>
</dbReference>
<reference evidence="6 7" key="1">
    <citation type="submission" date="2023-06" db="EMBL/GenBank/DDBJ databases">
        <title>Rock-solubilizing bacteria, Microbacterium invictum, promotes re-establishment of vegetation in rocky wasteland by accelerating rock bio-weathering and reshaping soil bacterial community.</title>
        <authorList>
            <person name="Liu C."/>
        </authorList>
    </citation>
    <scope>NUCLEOTIDE SEQUENCE [LARGE SCALE GENOMIC DNA]</scope>
    <source>
        <strain evidence="6 7">X-18</strain>
    </source>
</reference>
<keyword evidence="2" id="KW-0805">Transcription regulation</keyword>
<keyword evidence="4" id="KW-0804">Transcription</keyword>
<dbReference type="InterPro" id="IPR046335">
    <property type="entry name" value="LacI/GalR-like_sensor"/>
</dbReference>
<dbReference type="Gene3D" id="1.10.260.40">
    <property type="entry name" value="lambda repressor-like DNA-binding domains"/>
    <property type="match status" value="1"/>
</dbReference>
<dbReference type="CDD" id="cd01392">
    <property type="entry name" value="HTH_LacI"/>
    <property type="match status" value="1"/>
</dbReference>
<dbReference type="Proteomes" id="UP001324533">
    <property type="component" value="Chromosome"/>
</dbReference>
<organism evidence="6 7">
    <name type="scientific">Microbacterium invictum</name>
    <dbReference type="NCBI Taxonomy" id="515415"/>
    <lineage>
        <taxon>Bacteria</taxon>
        <taxon>Bacillati</taxon>
        <taxon>Actinomycetota</taxon>
        <taxon>Actinomycetes</taxon>
        <taxon>Micrococcales</taxon>
        <taxon>Microbacteriaceae</taxon>
        <taxon>Microbacterium</taxon>
    </lineage>
</organism>
<evidence type="ECO:0000313" key="7">
    <source>
        <dbReference type="Proteomes" id="UP001324533"/>
    </source>
</evidence>
<dbReference type="CDD" id="cd06267">
    <property type="entry name" value="PBP1_LacI_sugar_binding-like"/>
    <property type="match status" value="1"/>
</dbReference>
<accession>A0ABZ0VD13</accession>
<evidence type="ECO:0000256" key="1">
    <source>
        <dbReference type="ARBA" id="ARBA00022491"/>
    </source>
</evidence>
<dbReference type="PROSITE" id="PS50932">
    <property type="entry name" value="HTH_LACI_2"/>
    <property type="match status" value="1"/>
</dbReference>
<dbReference type="SMART" id="SM00354">
    <property type="entry name" value="HTH_LACI"/>
    <property type="match status" value="1"/>
</dbReference>
<dbReference type="InterPro" id="IPR000843">
    <property type="entry name" value="HTH_LacI"/>
</dbReference>
<keyword evidence="7" id="KW-1185">Reference proteome</keyword>
<name>A0ABZ0VD13_9MICO</name>
<protein>
    <submittedName>
        <fullName evidence="6">LacI family DNA-binding transcriptional regulator</fullName>
    </submittedName>
</protein>
<evidence type="ECO:0000256" key="4">
    <source>
        <dbReference type="ARBA" id="ARBA00023163"/>
    </source>
</evidence>
<dbReference type="RefSeq" id="WP_322410834.1">
    <property type="nucleotide sequence ID" value="NZ_CP139779.1"/>
</dbReference>
<dbReference type="Pfam" id="PF00356">
    <property type="entry name" value="LacI"/>
    <property type="match status" value="1"/>
</dbReference>
<dbReference type="Gene3D" id="3.40.50.2300">
    <property type="match status" value="2"/>
</dbReference>
<dbReference type="PANTHER" id="PTHR30146">
    <property type="entry name" value="LACI-RELATED TRANSCRIPTIONAL REPRESSOR"/>
    <property type="match status" value="1"/>
</dbReference>
<evidence type="ECO:0000259" key="5">
    <source>
        <dbReference type="PROSITE" id="PS50932"/>
    </source>
</evidence>
<dbReference type="PROSITE" id="PS00356">
    <property type="entry name" value="HTH_LACI_1"/>
    <property type="match status" value="1"/>
</dbReference>
<dbReference type="EMBL" id="CP139779">
    <property type="protein sequence ID" value="WQB70697.1"/>
    <property type="molecule type" value="Genomic_DNA"/>
</dbReference>
<dbReference type="Pfam" id="PF13377">
    <property type="entry name" value="Peripla_BP_3"/>
    <property type="match status" value="1"/>
</dbReference>
<evidence type="ECO:0000256" key="3">
    <source>
        <dbReference type="ARBA" id="ARBA00023125"/>
    </source>
</evidence>
<keyword evidence="3 6" id="KW-0238">DNA-binding</keyword>
<dbReference type="PANTHER" id="PTHR30146:SF148">
    <property type="entry name" value="HTH-TYPE TRANSCRIPTIONAL REPRESSOR PURR-RELATED"/>
    <property type="match status" value="1"/>
</dbReference>
<evidence type="ECO:0000313" key="6">
    <source>
        <dbReference type="EMBL" id="WQB70697.1"/>
    </source>
</evidence>
<feature type="domain" description="HTH lacI-type" evidence="5">
    <location>
        <begin position="8"/>
        <end position="62"/>
    </location>
</feature>
<evidence type="ECO:0000256" key="2">
    <source>
        <dbReference type="ARBA" id="ARBA00023015"/>
    </source>
</evidence>
<keyword evidence="1" id="KW-0678">Repressor</keyword>
<sequence length="345" mass="36499">MPNSQGTPTLRDIAQLVGVSIATASAALNGSGRVSADTRARVAQAAEALKYVPNLAARSLHRVRTNVIGVLVGHLSPASFEIVTGINVEGRAQGRQLLISTTEIDALDEARRVRDLAGGLADGLILIAPVSPPERLADFRALDVPIVLANYRRQGSMLPIVYGENIQASAALTEHLLALGHRRIAFVRGTITSGQSDERERGFRLALAKAGISVDESLVYSGDFTANAGLAAAKEIVALGSAGPTAVLGANDQTARGLVLGFVEAGRSVPRDYSVTGFDGAPMERLRPDLTTVQHPFREIGTEATRLLAGLIELDPVERGSHTPEIEIPSHLEIRDSTTVPRRAP</sequence>
<dbReference type="GO" id="GO:0003677">
    <property type="term" value="F:DNA binding"/>
    <property type="evidence" value="ECO:0007669"/>
    <property type="project" value="UniProtKB-KW"/>
</dbReference>
<dbReference type="SUPFAM" id="SSF47413">
    <property type="entry name" value="lambda repressor-like DNA-binding domains"/>
    <property type="match status" value="1"/>
</dbReference>
<gene>
    <name evidence="6" type="ORF">T9R20_01700</name>
</gene>
<dbReference type="SUPFAM" id="SSF53822">
    <property type="entry name" value="Periplasmic binding protein-like I"/>
    <property type="match status" value="1"/>
</dbReference>